<evidence type="ECO:0000256" key="1">
    <source>
        <dbReference type="SAM" id="MobiDB-lite"/>
    </source>
</evidence>
<sequence length="77" mass="8949">MLETDDSQRVDVSGHLREMDCDEMPLKTTRKKNYSSSEDIEMVRNYQLWMLKAEIGEAVAGSPNSNELTHQEDLFQR</sequence>
<proteinExistence type="predicted"/>
<reference evidence="2 3" key="1">
    <citation type="submission" date="2015-12" db="EMBL/GenBank/DDBJ databases">
        <title>Draft genome of the nematode, Onchocerca flexuosa.</title>
        <authorList>
            <person name="Mitreva M."/>
        </authorList>
    </citation>
    <scope>NUCLEOTIDE SEQUENCE [LARGE SCALE GENOMIC DNA]</scope>
    <source>
        <strain evidence="2">Red Deer</strain>
    </source>
</reference>
<accession>A0A238C517</accession>
<name>A0A238C517_9BILA</name>
<organism evidence="2 3">
    <name type="scientific">Onchocerca flexuosa</name>
    <dbReference type="NCBI Taxonomy" id="387005"/>
    <lineage>
        <taxon>Eukaryota</taxon>
        <taxon>Metazoa</taxon>
        <taxon>Ecdysozoa</taxon>
        <taxon>Nematoda</taxon>
        <taxon>Chromadorea</taxon>
        <taxon>Rhabditida</taxon>
        <taxon>Spirurina</taxon>
        <taxon>Spiruromorpha</taxon>
        <taxon>Filarioidea</taxon>
        <taxon>Onchocercidae</taxon>
        <taxon>Onchocerca</taxon>
    </lineage>
</organism>
<dbReference type="EMBL" id="KZ269977">
    <property type="protein sequence ID" value="OZC12567.1"/>
    <property type="molecule type" value="Genomic_DNA"/>
</dbReference>
<protein>
    <submittedName>
        <fullName evidence="2">Uncharacterized protein</fullName>
    </submittedName>
</protein>
<evidence type="ECO:0000313" key="3">
    <source>
        <dbReference type="Proteomes" id="UP000242913"/>
    </source>
</evidence>
<evidence type="ECO:0000313" key="2">
    <source>
        <dbReference type="EMBL" id="OZC12567.1"/>
    </source>
</evidence>
<dbReference type="OrthoDB" id="10538966at2759"/>
<feature type="region of interest" description="Disordered" evidence="1">
    <location>
        <begin position="1"/>
        <end position="24"/>
    </location>
</feature>
<dbReference type="AlphaFoldDB" id="A0A238C517"/>
<keyword evidence="3" id="KW-1185">Reference proteome</keyword>
<feature type="compositionally biased region" description="Basic and acidic residues" evidence="1">
    <location>
        <begin position="1"/>
        <end position="19"/>
    </location>
</feature>
<dbReference type="Proteomes" id="UP000242913">
    <property type="component" value="Unassembled WGS sequence"/>
</dbReference>
<gene>
    <name evidence="2" type="ORF">X798_00198</name>
</gene>